<evidence type="ECO:0000256" key="1">
    <source>
        <dbReference type="PIRSR" id="PIRSR605019-1"/>
    </source>
</evidence>
<feature type="binding site" evidence="1">
    <location>
        <position position="30"/>
    </location>
    <ligand>
        <name>Zn(2+)</name>
        <dbReference type="ChEBI" id="CHEBI:29105"/>
    </ligand>
</feature>
<dbReference type="PANTHER" id="PTHR30037:SF4">
    <property type="entry name" value="DNA-3-METHYLADENINE GLYCOSYLASE I"/>
    <property type="match status" value="1"/>
</dbReference>
<evidence type="ECO:0000256" key="2">
    <source>
        <dbReference type="SAM" id="MobiDB-lite"/>
    </source>
</evidence>
<dbReference type="InterPro" id="IPR052891">
    <property type="entry name" value="DNA-3mA_glycosylase"/>
</dbReference>
<dbReference type="SUPFAM" id="SSF48150">
    <property type="entry name" value="DNA-glycosylase"/>
    <property type="match status" value="1"/>
</dbReference>
<evidence type="ECO:0000313" key="4">
    <source>
        <dbReference type="Proteomes" id="UP000616839"/>
    </source>
</evidence>
<comment type="caution">
    <text evidence="3">The sequence shown here is derived from an EMBL/GenBank/DDBJ whole genome shotgun (WGS) entry which is preliminary data.</text>
</comment>
<name>A0A927K583_9ACTN</name>
<proteinExistence type="predicted"/>
<feature type="binding site" evidence="1">
    <location>
        <position position="185"/>
    </location>
    <ligand>
        <name>Zn(2+)</name>
        <dbReference type="ChEBI" id="CHEBI:29105"/>
    </ligand>
</feature>
<dbReference type="GO" id="GO:0008725">
    <property type="term" value="F:DNA-3-methyladenine glycosylase activity"/>
    <property type="evidence" value="ECO:0007669"/>
    <property type="project" value="InterPro"/>
</dbReference>
<gene>
    <name evidence="3" type="ORF">IE331_14100</name>
</gene>
<protein>
    <submittedName>
        <fullName evidence="3">DNA-3-methyladenine glycosylase I</fullName>
    </submittedName>
</protein>
<reference evidence="3" key="1">
    <citation type="submission" date="2020-09" db="EMBL/GenBank/DDBJ databases">
        <title>Nocardioides sp. strain MJB4 16S ribosomal RNA gene Genome sequencing and assembly.</title>
        <authorList>
            <person name="Kim I."/>
        </authorList>
    </citation>
    <scope>NUCLEOTIDE SEQUENCE</scope>
    <source>
        <strain evidence="3">MJB4</strain>
    </source>
</reference>
<feature type="region of interest" description="Disordered" evidence="2">
    <location>
        <begin position="132"/>
        <end position="152"/>
    </location>
</feature>
<evidence type="ECO:0000313" key="3">
    <source>
        <dbReference type="EMBL" id="MBD8870759.1"/>
    </source>
</evidence>
<feature type="binding site" evidence="1">
    <location>
        <position position="17"/>
    </location>
    <ligand>
        <name>Zn(2+)</name>
        <dbReference type="ChEBI" id="CHEBI:29105"/>
    </ligand>
</feature>
<dbReference type="Gene3D" id="1.10.340.30">
    <property type="entry name" value="Hypothetical protein, domain 2"/>
    <property type="match status" value="1"/>
</dbReference>
<dbReference type="EMBL" id="JACYXZ010000004">
    <property type="protein sequence ID" value="MBD8870759.1"/>
    <property type="molecule type" value="Genomic_DNA"/>
</dbReference>
<feature type="binding site" evidence="1">
    <location>
        <position position="189"/>
    </location>
    <ligand>
        <name>Zn(2+)</name>
        <dbReference type="ChEBI" id="CHEBI:29105"/>
    </ligand>
</feature>
<dbReference type="Pfam" id="PF03352">
    <property type="entry name" value="Adenine_glyco"/>
    <property type="match status" value="1"/>
</dbReference>
<dbReference type="RefSeq" id="WP_192144105.1">
    <property type="nucleotide sequence ID" value="NZ_JACYXZ010000004.1"/>
</dbReference>
<keyword evidence="4" id="KW-1185">Reference proteome</keyword>
<accession>A0A927K583</accession>
<keyword evidence="1" id="KW-0862">Zinc</keyword>
<dbReference type="Proteomes" id="UP000616839">
    <property type="component" value="Unassembled WGS sequence"/>
</dbReference>
<feature type="region of interest" description="Disordered" evidence="2">
    <location>
        <begin position="1"/>
        <end position="21"/>
    </location>
</feature>
<organism evidence="3 4">
    <name type="scientific">Nocardioides donggukensis</name>
    <dbReference type="NCBI Taxonomy" id="2774019"/>
    <lineage>
        <taxon>Bacteria</taxon>
        <taxon>Bacillati</taxon>
        <taxon>Actinomycetota</taxon>
        <taxon>Actinomycetes</taxon>
        <taxon>Propionibacteriales</taxon>
        <taxon>Nocardioidaceae</taxon>
        <taxon>Nocardioides</taxon>
    </lineage>
</organism>
<dbReference type="AlphaFoldDB" id="A0A927K583"/>
<dbReference type="InterPro" id="IPR011257">
    <property type="entry name" value="DNA_glycosylase"/>
</dbReference>
<dbReference type="InterPro" id="IPR005019">
    <property type="entry name" value="Adenine_glyco"/>
</dbReference>
<keyword evidence="1" id="KW-0479">Metal-binding</keyword>
<dbReference type="PANTHER" id="PTHR30037">
    <property type="entry name" value="DNA-3-METHYLADENINE GLYCOSYLASE 1"/>
    <property type="match status" value="1"/>
</dbReference>
<dbReference type="GO" id="GO:0006284">
    <property type="term" value="P:base-excision repair"/>
    <property type="evidence" value="ECO:0007669"/>
    <property type="project" value="InterPro"/>
</dbReference>
<dbReference type="GO" id="GO:0046872">
    <property type="term" value="F:metal ion binding"/>
    <property type="evidence" value="ECO:0007669"/>
    <property type="project" value="UniProtKB-KW"/>
</dbReference>
<sequence length="199" mass="21614">MSEPTSAVPGDDGVPRCPWAGPPGLMRDYHDTEWGMPVRGESAVFERLTLEAFQSGLSWLIILRKRPAFRAAFDGFDVDAIAAYDDRRVADLLTDAGIVRNRLKVEATRTNARAAVALREDGGLEALVESFRPERTPEPADLTQAPTTSPESVALSKALKERGFTFVGPTTMHALMEAIGIVDTHLVGCHRRGASGLWG</sequence>